<dbReference type="SMART" id="SM00966">
    <property type="entry name" value="SpoVT_AbrB"/>
    <property type="match status" value="1"/>
</dbReference>
<keyword evidence="1" id="KW-0238">DNA-binding</keyword>
<dbReference type="InterPro" id="IPR037914">
    <property type="entry name" value="SpoVT-AbrB_sf"/>
</dbReference>
<evidence type="ECO:0000259" key="2">
    <source>
        <dbReference type="PROSITE" id="PS51740"/>
    </source>
</evidence>
<comment type="caution">
    <text evidence="3">The sequence shown here is derived from an EMBL/GenBank/DDBJ whole genome shotgun (WGS) entry which is preliminary data.</text>
</comment>
<reference evidence="3" key="1">
    <citation type="journal article" date="2012" name="Science">
        <title>Fermentation, hydrogen, and sulfur metabolism in multiple uncultivated bacterial phyla.</title>
        <authorList>
            <person name="Wrighton K.C."/>
            <person name="Thomas B.C."/>
            <person name="Sharon I."/>
            <person name="Miller C.S."/>
            <person name="Castelle C.J."/>
            <person name="VerBerkmoes N.C."/>
            <person name="Wilkins M.J."/>
            <person name="Hettich R.L."/>
            <person name="Lipton M.S."/>
            <person name="Williams K.H."/>
            <person name="Long P.E."/>
            <person name="Banfield J.F."/>
        </authorList>
    </citation>
    <scope>NUCLEOTIDE SEQUENCE [LARGE SCALE GENOMIC DNA]</scope>
</reference>
<dbReference type="PANTHER" id="PTHR34860">
    <property type="entry name" value="REPRESSOR-LIKE PROTEIN SSO7C3"/>
    <property type="match status" value="1"/>
</dbReference>
<dbReference type="EMBL" id="AMFJ01034425">
    <property type="protein sequence ID" value="EKD29393.1"/>
    <property type="molecule type" value="Genomic_DNA"/>
</dbReference>
<evidence type="ECO:0000313" key="3">
    <source>
        <dbReference type="EMBL" id="EKD29393.1"/>
    </source>
</evidence>
<sequence length="78" mass="8678">MDSKKCEELNKECGVRMFGSVTVGTKGQVVIPKEVREVLDISPGDTLVVVTKHNKAIGMVKTDDMEAFMEYIQKEMGK</sequence>
<dbReference type="Pfam" id="PF04014">
    <property type="entry name" value="MazE_antitoxin"/>
    <property type="match status" value="1"/>
</dbReference>
<organism evidence="3">
    <name type="scientific">uncultured bacterium</name>
    <name type="common">gcode 4</name>
    <dbReference type="NCBI Taxonomy" id="1234023"/>
    <lineage>
        <taxon>Bacteria</taxon>
        <taxon>environmental samples</taxon>
    </lineage>
</organism>
<protein>
    <submittedName>
        <fullName evidence="3">Transcriptional regulator</fullName>
    </submittedName>
</protein>
<proteinExistence type="predicted"/>
<evidence type="ECO:0000256" key="1">
    <source>
        <dbReference type="PROSITE-ProRule" id="PRU01076"/>
    </source>
</evidence>
<dbReference type="SUPFAM" id="SSF89447">
    <property type="entry name" value="AbrB/MazE/MraZ-like"/>
    <property type="match status" value="1"/>
</dbReference>
<dbReference type="NCBIfam" id="TIGR01439">
    <property type="entry name" value="lp_hng_hel_AbrB"/>
    <property type="match status" value="1"/>
</dbReference>
<gene>
    <name evidence="3" type="ORF">ACD_78C00425G0004</name>
</gene>
<name>K1YAD3_9BACT</name>
<dbReference type="InterPro" id="IPR052975">
    <property type="entry name" value="Repressor-like_regulatory"/>
</dbReference>
<dbReference type="AlphaFoldDB" id="K1YAD3"/>
<dbReference type="PANTHER" id="PTHR34860:SF6">
    <property type="entry name" value="REPRESSOR-LIKE PROTEIN SSO7C3"/>
    <property type="match status" value="1"/>
</dbReference>
<dbReference type="InterPro" id="IPR007159">
    <property type="entry name" value="SpoVT-AbrB_dom"/>
</dbReference>
<dbReference type="Gene3D" id="2.10.260.10">
    <property type="match status" value="1"/>
</dbReference>
<accession>K1YAD3</accession>
<dbReference type="GO" id="GO:0003677">
    <property type="term" value="F:DNA binding"/>
    <property type="evidence" value="ECO:0007669"/>
    <property type="project" value="UniProtKB-UniRule"/>
</dbReference>
<dbReference type="PROSITE" id="PS51740">
    <property type="entry name" value="SPOVT_ABRB"/>
    <property type="match status" value="1"/>
</dbReference>
<feature type="domain" description="SpoVT-AbrB" evidence="2">
    <location>
        <begin position="18"/>
        <end position="64"/>
    </location>
</feature>